<sequence length="328" mass="36370">MNFRKLLNLAGATAIASALALSAQAKDLTMLTSWGESYNAVPVFAVGFAKRVEELSDGEVKIDLRGPETVPPFEQLQPVSSGLFDMLFTHGAYHKGQTAMVFGMDAIEDDPVKRRESGIYDLIDQHYNKRGLKLIGVFSAASGYHVLLREPIGESGDLSGLKIRASGTYHHFVKELGGSVVTMPASEIYGALERGVVDGAAWPVFGALDYKWYEVADYMARPTFGVTNLSLFMNLDSWNALSDEEQDIFIEAAKQLEIEGREHFEMLWAEEEAELKRRGMEITEFGPDVAPRVDAVFNTGVWQDVVERSGEDGRQFRDMAIEKGLTEQ</sequence>
<gene>
    <name evidence="3" type="ORF">DRB17_18190</name>
</gene>
<keyword evidence="1 2" id="KW-0732">Signal</keyword>
<evidence type="ECO:0000313" key="4">
    <source>
        <dbReference type="Proteomes" id="UP000253941"/>
    </source>
</evidence>
<dbReference type="RefSeq" id="WP_114583652.1">
    <property type="nucleotide sequence ID" value="NZ_QPMH01000027.1"/>
</dbReference>
<accession>A0A369TBY9</accession>
<dbReference type="NCBIfam" id="NF037995">
    <property type="entry name" value="TRAP_S1"/>
    <property type="match status" value="1"/>
</dbReference>
<evidence type="ECO:0000256" key="2">
    <source>
        <dbReference type="SAM" id="SignalP"/>
    </source>
</evidence>
<dbReference type="InterPro" id="IPR038404">
    <property type="entry name" value="TRAP_DctP_sf"/>
</dbReference>
<dbReference type="AlphaFoldDB" id="A0A369TBY9"/>
<dbReference type="InterPro" id="IPR018389">
    <property type="entry name" value="DctP_fam"/>
</dbReference>
<proteinExistence type="predicted"/>
<feature type="signal peptide" evidence="2">
    <location>
        <begin position="1"/>
        <end position="25"/>
    </location>
</feature>
<dbReference type="GO" id="GO:0055085">
    <property type="term" value="P:transmembrane transport"/>
    <property type="evidence" value="ECO:0007669"/>
    <property type="project" value="InterPro"/>
</dbReference>
<dbReference type="Gene3D" id="3.40.190.170">
    <property type="entry name" value="Bacterial extracellular solute-binding protein, family 7"/>
    <property type="match status" value="1"/>
</dbReference>
<evidence type="ECO:0000313" key="3">
    <source>
        <dbReference type="EMBL" id="RDD60436.1"/>
    </source>
</evidence>
<dbReference type="Proteomes" id="UP000253941">
    <property type="component" value="Unassembled WGS sequence"/>
</dbReference>
<organism evidence="3 4">
    <name type="scientific">Ferruginivarius sediminum</name>
    <dbReference type="NCBI Taxonomy" id="2661937"/>
    <lineage>
        <taxon>Bacteria</taxon>
        <taxon>Pseudomonadati</taxon>
        <taxon>Pseudomonadota</taxon>
        <taxon>Alphaproteobacteria</taxon>
        <taxon>Rhodospirillales</taxon>
        <taxon>Rhodospirillaceae</taxon>
        <taxon>Ferruginivarius</taxon>
    </lineage>
</organism>
<dbReference type="PANTHER" id="PTHR33376:SF5">
    <property type="entry name" value="EXTRACYTOPLASMIC SOLUTE RECEPTOR PROTEIN"/>
    <property type="match status" value="1"/>
</dbReference>
<dbReference type="PANTHER" id="PTHR33376">
    <property type="match status" value="1"/>
</dbReference>
<keyword evidence="4" id="KW-1185">Reference proteome</keyword>
<name>A0A369TBY9_9PROT</name>
<feature type="chain" id="PRO_5016785462" evidence="2">
    <location>
        <begin position="26"/>
        <end position="328"/>
    </location>
</feature>
<comment type="caution">
    <text evidence="3">The sequence shown here is derived from an EMBL/GenBank/DDBJ whole genome shotgun (WGS) entry which is preliminary data.</text>
</comment>
<evidence type="ECO:0000256" key="1">
    <source>
        <dbReference type="ARBA" id="ARBA00022729"/>
    </source>
</evidence>
<dbReference type="EMBL" id="QPMH01000027">
    <property type="protein sequence ID" value="RDD60436.1"/>
    <property type="molecule type" value="Genomic_DNA"/>
</dbReference>
<protein>
    <submittedName>
        <fullName evidence="3">C4-dicarboxylate ABC transporter substrate-binding protein</fullName>
    </submittedName>
</protein>
<reference evidence="3 4" key="1">
    <citation type="submission" date="2018-07" db="EMBL/GenBank/DDBJ databases">
        <title>Venubactetium sediminum gen. nov., sp. nov., isolated from a marine solar saltern.</title>
        <authorList>
            <person name="Wang S."/>
        </authorList>
    </citation>
    <scope>NUCLEOTIDE SEQUENCE [LARGE SCALE GENOMIC DNA]</scope>
    <source>
        <strain evidence="3 4">WD2A32</strain>
    </source>
</reference>
<dbReference type="Pfam" id="PF03480">
    <property type="entry name" value="DctP"/>
    <property type="match status" value="1"/>
</dbReference>